<gene>
    <name evidence="3" type="ORF">ADN00_15840</name>
</gene>
<dbReference type="OrthoDB" id="153145at2"/>
<dbReference type="STRING" id="1134406.ADN00_15840"/>
<feature type="transmembrane region" description="Helical" evidence="1">
    <location>
        <begin position="29"/>
        <end position="50"/>
    </location>
</feature>
<dbReference type="Pfam" id="PF13185">
    <property type="entry name" value="GAF_2"/>
    <property type="match status" value="1"/>
</dbReference>
<sequence length="558" mass="61669">MSILSKILPTDTPKASGQRDPLLKLQETILRVSQFLMILVIAVLFAFFLADNQPGEKGLGFFFFSLALAVSLWASFRRHLPYRVRASFLLGLLYLASVWSIFQGNQNRTAQLLLLAFSIYGAILLNRRAAVAGVVISSLTVLASESLTLSLTSPFITAQPESVIPGLLITSVYALIAGGVVFSLSYWASSFRRDILSHSIAMDEIELTRTDMEKTFAAQSQNLDRRLNQLKVVAKINHSIATQVFSEEMLQNVVDLMADSLGLYYVGIFLIEPSRQYAVLRAGSGVAGRRMLANAHRLPIGGLSMIGWCVANQQPRIALNVQNESNRYVNPNLPETRSELALPILGPTRILGALSIQSTNAEAFDDTDIAIFQSIADSIGVALENSDLLEKSRKDFQEISLLTRGYIQSAWQEELAIHGKLEFQYTNPAFSPVNWVGRHKMDVPVNLRGQRIGNLKITTAAPPSNEDVTFIHEIVSQMAISLESARLLEETQRAAARQQKVNDLSAQLAKTPRINDILQTAVRELGQLAAVDEVFIQLTHPNLNTQLDEDAPEEELIL</sequence>
<feature type="transmembrane region" description="Helical" evidence="1">
    <location>
        <begin position="59"/>
        <end position="76"/>
    </location>
</feature>
<dbReference type="InterPro" id="IPR003018">
    <property type="entry name" value="GAF"/>
</dbReference>
<evidence type="ECO:0000313" key="3">
    <source>
        <dbReference type="EMBL" id="KPL72284.1"/>
    </source>
</evidence>
<dbReference type="InterPro" id="IPR048437">
    <property type="entry name" value="MASE11"/>
</dbReference>
<dbReference type="InterPro" id="IPR029016">
    <property type="entry name" value="GAF-like_dom_sf"/>
</dbReference>
<proteinExistence type="predicted"/>
<comment type="caution">
    <text evidence="3">The sequence shown here is derived from an EMBL/GenBank/DDBJ whole genome shotgun (WGS) entry which is preliminary data.</text>
</comment>
<feature type="transmembrane region" description="Helical" evidence="1">
    <location>
        <begin position="82"/>
        <end position="102"/>
    </location>
</feature>
<dbReference type="RefSeq" id="WP_075064004.1">
    <property type="nucleotide sequence ID" value="NZ_LGCL01000039.1"/>
</dbReference>
<keyword evidence="4" id="KW-1185">Reference proteome</keyword>
<feature type="transmembrane region" description="Helical" evidence="1">
    <location>
        <begin position="163"/>
        <end position="188"/>
    </location>
</feature>
<organism evidence="3 4">
    <name type="scientific">Ornatilinea apprima</name>
    <dbReference type="NCBI Taxonomy" id="1134406"/>
    <lineage>
        <taxon>Bacteria</taxon>
        <taxon>Bacillati</taxon>
        <taxon>Chloroflexota</taxon>
        <taxon>Anaerolineae</taxon>
        <taxon>Anaerolineales</taxon>
        <taxon>Anaerolineaceae</taxon>
        <taxon>Ornatilinea</taxon>
    </lineage>
</organism>
<feature type="domain" description="GAF" evidence="2">
    <location>
        <begin position="245"/>
        <end position="393"/>
    </location>
</feature>
<keyword evidence="1" id="KW-0812">Transmembrane</keyword>
<reference evidence="3 4" key="1">
    <citation type="submission" date="2015-07" db="EMBL/GenBank/DDBJ databases">
        <title>Genome sequence of Ornatilinea apprima DSM 23815.</title>
        <authorList>
            <person name="Hemp J."/>
            <person name="Ward L.M."/>
            <person name="Pace L.A."/>
            <person name="Fischer W.W."/>
        </authorList>
    </citation>
    <scope>NUCLEOTIDE SEQUENCE [LARGE SCALE GENOMIC DNA]</scope>
    <source>
        <strain evidence="3 4">P3M-1</strain>
    </source>
</reference>
<keyword evidence="1" id="KW-1133">Transmembrane helix</keyword>
<dbReference type="SMART" id="SM00065">
    <property type="entry name" value="GAF"/>
    <property type="match status" value="1"/>
</dbReference>
<dbReference type="AlphaFoldDB" id="A0A0P6XBX3"/>
<evidence type="ECO:0000259" key="2">
    <source>
        <dbReference type="SMART" id="SM00065"/>
    </source>
</evidence>
<dbReference type="Pfam" id="PF20969">
    <property type="entry name" value="MASE11"/>
    <property type="match status" value="1"/>
</dbReference>
<evidence type="ECO:0000256" key="1">
    <source>
        <dbReference type="SAM" id="Phobius"/>
    </source>
</evidence>
<dbReference type="Proteomes" id="UP000050417">
    <property type="component" value="Unassembled WGS sequence"/>
</dbReference>
<dbReference type="EMBL" id="LGCL01000039">
    <property type="protein sequence ID" value="KPL72284.1"/>
    <property type="molecule type" value="Genomic_DNA"/>
</dbReference>
<name>A0A0P6XBX3_9CHLR</name>
<accession>A0A0P6XBX3</accession>
<evidence type="ECO:0000313" key="4">
    <source>
        <dbReference type="Proteomes" id="UP000050417"/>
    </source>
</evidence>
<dbReference type="SUPFAM" id="SSF55781">
    <property type="entry name" value="GAF domain-like"/>
    <property type="match status" value="3"/>
</dbReference>
<keyword evidence="1" id="KW-0472">Membrane</keyword>
<feature type="transmembrane region" description="Helical" evidence="1">
    <location>
        <begin position="114"/>
        <end position="143"/>
    </location>
</feature>
<protein>
    <recommendedName>
        <fullName evidence="2">GAF domain-containing protein</fullName>
    </recommendedName>
</protein>
<dbReference type="Gene3D" id="3.30.450.40">
    <property type="match status" value="3"/>
</dbReference>